<evidence type="ECO:0000259" key="4">
    <source>
        <dbReference type="PROSITE" id="PS51077"/>
    </source>
</evidence>
<keyword evidence="3" id="KW-0804">Transcription</keyword>
<dbReference type="Pfam" id="PF01614">
    <property type="entry name" value="IclR_C"/>
    <property type="match status" value="1"/>
</dbReference>
<feature type="domain" description="HTH iclR-type" evidence="4">
    <location>
        <begin position="9"/>
        <end position="70"/>
    </location>
</feature>
<dbReference type="SUPFAM" id="SSF46785">
    <property type="entry name" value="Winged helix' DNA-binding domain"/>
    <property type="match status" value="1"/>
</dbReference>
<name>A0A128EXT5_9GAMM</name>
<dbReference type="Gene3D" id="1.10.10.10">
    <property type="entry name" value="Winged helix-like DNA-binding domain superfamily/Winged helix DNA-binding domain"/>
    <property type="match status" value="1"/>
</dbReference>
<dbReference type="EMBL" id="FIZY01000006">
    <property type="protein sequence ID" value="CZF79379.1"/>
    <property type="molecule type" value="Genomic_DNA"/>
</dbReference>
<evidence type="ECO:0000313" key="7">
    <source>
        <dbReference type="Proteomes" id="UP000073601"/>
    </source>
</evidence>
<dbReference type="GO" id="GO:0045892">
    <property type="term" value="P:negative regulation of DNA-templated transcription"/>
    <property type="evidence" value="ECO:0007669"/>
    <property type="project" value="TreeGrafter"/>
</dbReference>
<reference evidence="7" key="1">
    <citation type="submission" date="2016-02" db="EMBL/GenBank/DDBJ databases">
        <authorList>
            <person name="Rodrigo-Torres Lidia"/>
            <person name="Arahal R.David."/>
        </authorList>
    </citation>
    <scope>NUCLEOTIDE SEQUENCE [LARGE SCALE GENOMIC DNA]</scope>
    <source>
        <strain evidence="7">CECT 8713</strain>
    </source>
</reference>
<dbReference type="InterPro" id="IPR005471">
    <property type="entry name" value="Tscrpt_reg_IclR_N"/>
</dbReference>
<dbReference type="Proteomes" id="UP000073601">
    <property type="component" value="Unassembled WGS sequence"/>
</dbReference>
<dbReference type="CDD" id="cd00090">
    <property type="entry name" value="HTH_ARSR"/>
    <property type="match status" value="1"/>
</dbReference>
<dbReference type="Pfam" id="PF09339">
    <property type="entry name" value="HTH_IclR"/>
    <property type="match status" value="1"/>
</dbReference>
<dbReference type="RefSeq" id="WP_062706316.1">
    <property type="nucleotide sequence ID" value="NZ_CAWRCI010000006.1"/>
</dbReference>
<dbReference type="InterPro" id="IPR036390">
    <property type="entry name" value="WH_DNA-bd_sf"/>
</dbReference>
<dbReference type="PROSITE" id="PS51078">
    <property type="entry name" value="ICLR_ED"/>
    <property type="match status" value="1"/>
</dbReference>
<dbReference type="SUPFAM" id="SSF55781">
    <property type="entry name" value="GAF domain-like"/>
    <property type="match status" value="1"/>
</dbReference>
<dbReference type="PROSITE" id="PS51077">
    <property type="entry name" value="HTH_ICLR"/>
    <property type="match status" value="1"/>
</dbReference>
<accession>A0A128EXT5</accession>
<dbReference type="SMART" id="SM00346">
    <property type="entry name" value="HTH_ICLR"/>
    <property type="match status" value="1"/>
</dbReference>
<dbReference type="InterPro" id="IPR029016">
    <property type="entry name" value="GAF-like_dom_sf"/>
</dbReference>
<proteinExistence type="predicted"/>
<keyword evidence="2" id="KW-0238">DNA-binding</keyword>
<dbReference type="GO" id="GO:0003700">
    <property type="term" value="F:DNA-binding transcription factor activity"/>
    <property type="evidence" value="ECO:0007669"/>
    <property type="project" value="TreeGrafter"/>
</dbReference>
<evidence type="ECO:0000256" key="2">
    <source>
        <dbReference type="ARBA" id="ARBA00023125"/>
    </source>
</evidence>
<feature type="domain" description="IclR-ED" evidence="5">
    <location>
        <begin position="71"/>
        <end position="257"/>
    </location>
</feature>
<dbReference type="PANTHER" id="PTHR30136:SF23">
    <property type="entry name" value="DNA-BINDING TRANSCRIPTIONAL ACTIVATOR MHPR"/>
    <property type="match status" value="1"/>
</dbReference>
<gene>
    <name evidence="6" type="primary">rhmR</name>
    <name evidence="6" type="ORF">GMA8713_00947</name>
</gene>
<evidence type="ECO:0000256" key="3">
    <source>
        <dbReference type="ARBA" id="ARBA00023163"/>
    </source>
</evidence>
<organism evidence="6 7">
    <name type="scientific">Grimontia marina</name>
    <dbReference type="NCBI Taxonomy" id="646534"/>
    <lineage>
        <taxon>Bacteria</taxon>
        <taxon>Pseudomonadati</taxon>
        <taxon>Pseudomonadota</taxon>
        <taxon>Gammaproteobacteria</taxon>
        <taxon>Vibrionales</taxon>
        <taxon>Vibrionaceae</taxon>
        <taxon>Grimontia</taxon>
    </lineage>
</organism>
<dbReference type="InterPro" id="IPR014757">
    <property type="entry name" value="Tscrpt_reg_IclR_C"/>
</dbReference>
<dbReference type="InterPro" id="IPR050707">
    <property type="entry name" value="HTH_MetabolicPath_Reg"/>
</dbReference>
<evidence type="ECO:0000313" key="6">
    <source>
        <dbReference type="EMBL" id="CZF79379.1"/>
    </source>
</evidence>
<keyword evidence="7" id="KW-1185">Reference proteome</keyword>
<sequence length="257" mass="28898">MHTRYSDTVRALKRGLDVLKFINRQGVCKVSEIATALDIPRPTVYRLLETLEEEGYVAFSSTSKRVRVTRMAASLSDGFAATTEVCQLAGPLLAKYSKKLVWPLDLSTYDNGAMVIQETTHMRSPLSIDRGMSGFRLPMLRTSPGRCYLAFCPPEERRMIIEHIRRLQDPLDPPFLLDHVLLAMIKEVQFNGYATRIGQEFQSKTSSFAVPVFSSGRVVACVSMVWTREAMTLKQSLKMAEKEVKEIATKIKAGLDT</sequence>
<dbReference type="NCBIfam" id="NF007339">
    <property type="entry name" value="PRK09834.1-1"/>
    <property type="match status" value="1"/>
</dbReference>
<keyword evidence="1" id="KW-0805">Transcription regulation</keyword>
<dbReference type="GO" id="GO:0003677">
    <property type="term" value="F:DNA binding"/>
    <property type="evidence" value="ECO:0007669"/>
    <property type="project" value="UniProtKB-KW"/>
</dbReference>
<dbReference type="Gene3D" id="3.30.450.40">
    <property type="match status" value="1"/>
</dbReference>
<dbReference type="InterPro" id="IPR011991">
    <property type="entry name" value="ArsR-like_HTH"/>
</dbReference>
<protein>
    <submittedName>
        <fullName evidence="6">Putative HTH-type transcriptional regulator RhmR</fullName>
    </submittedName>
</protein>
<dbReference type="AlphaFoldDB" id="A0A128EXT5"/>
<dbReference type="InterPro" id="IPR036388">
    <property type="entry name" value="WH-like_DNA-bd_sf"/>
</dbReference>
<dbReference type="PANTHER" id="PTHR30136">
    <property type="entry name" value="HELIX-TURN-HELIX TRANSCRIPTIONAL REGULATOR, ICLR FAMILY"/>
    <property type="match status" value="1"/>
</dbReference>
<dbReference type="OrthoDB" id="9807558at2"/>
<evidence type="ECO:0000256" key="1">
    <source>
        <dbReference type="ARBA" id="ARBA00023015"/>
    </source>
</evidence>
<evidence type="ECO:0000259" key="5">
    <source>
        <dbReference type="PROSITE" id="PS51078"/>
    </source>
</evidence>